<dbReference type="PANTHER" id="PTHR30024:SF47">
    <property type="entry name" value="TAURINE-BINDING PERIPLASMIC PROTEIN"/>
    <property type="match status" value="1"/>
</dbReference>
<evidence type="ECO:0000256" key="2">
    <source>
        <dbReference type="ARBA" id="ARBA00010742"/>
    </source>
</evidence>
<dbReference type="PANTHER" id="PTHR30024">
    <property type="entry name" value="ALIPHATIC SULFONATES-BINDING PROTEIN-RELATED"/>
    <property type="match status" value="1"/>
</dbReference>
<comment type="caution">
    <text evidence="5">The sequence shown here is derived from an EMBL/GenBank/DDBJ whole genome shotgun (WGS) entry which is preliminary data.</text>
</comment>
<dbReference type="SUPFAM" id="SSF53850">
    <property type="entry name" value="Periplasmic binding protein-like II"/>
    <property type="match status" value="1"/>
</dbReference>
<evidence type="ECO:0000256" key="3">
    <source>
        <dbReference type="ARBA" id="ARBA00022729"/>
    </source>
</evidence>
<gene>
    <name evidence="5" type="ORF">IAA04_00305</name>
</gene>
<organism evidence="5 6">
    <name type="scientific">Candidatus Lachnoclostridium pullistercoris</name>
    <dbReference type="NCBI Taxonomy" id="2838632"/>
    <lineage>
        <taxon>Bacteria</taxon>
        <taxon>Bacillati</taxon>
        <taxon>Bacillota</taxon>
        <taxon>Clostridia</taxon>
        <taxon>Lachnospirales</taxon>
        <taxon>Lachnospiraceae</taxon>
    </lineage>
</organism>
<reference evidence="5" key="2">
    <citation type="submission" date="2021-04" db="EMBL/GenBank/DDBJ databases">
        <authorList>
            <person name="Gilroy R."/>
        </authorList>
    </citation>
    <scope>NUCLEOTIDE SEQUENCE</scope>
    <source>
        <strain evidence="5">CHK183-5548</strain>
    </source>
</reference>
<dbReference type="EMBL" id="DWWL01000002">
    <property type="protein sequence ID" value="HJC46481.1"/>
    <property type="molecule type" value="Genomic_DNA"/>
</dbReference>
<reference evidence="5" key="1">
    <citation type="journal article" date="2021" name="PeerJ">
        <title>Extensive microbial diversity within the chicken gut microbiome revealed by metagenomics and culture.</title>
        <authorList>
            <person name="Gilroy R."/>
            <person name="Ravi A."/>
            <person name="Getino M."/>
            <person name="Pursley I."/>
            <person name="Horton D.L."/>
            <person name="Alikhan N.F."/>
            <person name="Baker D."/>
            <person name="Gharbi K."/>
            <person name="Hall N."/>
            <person name="Watson M."/>
            <person name="Adriaenssens E.M."/>
            <person name="Foster-Nyarko E."/>
            <person name="Jarju S."/>
            <person name="Secka A."/>
            <person name="Antonio M."/>
            <person name="Oren A."/>
            <person name="Chaudhuri R.R."/>
            <person name="La Ragione R."/>
            <person name="Hildebrand F."/>
            <person name="Pallen M.J."/>
        </authorList>
    </citation>
    <scope>NUCLEOTIDE SEQUENCE</scope>
    <source>
        <strain evidence="5">CHK183-5548</strain>
    </source>
</reference>
<keyword evidence="3 4" id="KW-0732">Signal</keyword>
<evidence type="ECO:0000256" key="4">
    <source>
        <dbReference type="SAM" id="SignalP"/>
    </source>
</evidence>
<comment type="subcellular location">
    <subcellularLocation>
        <location evidence="1">Periplasm</location>
    </subcellularLocation>
</comment>
<protein>
    <submittedName>
        <fullName evidence="5">ABC transporter substrate-binding protein</fullName>
    </submittedName>
</protein>
<feature type="chain" id="PRO_5038933545" evidence="4">
    <location>
        <begin position="20"/>
        <end position="375"/>
    </location>
</feature>
<evidence type="ECO:0000313" key="6">
    <source>
        <dbReference type="Proteomes" id="UP000823883"/>
    </source>
</evidence>
<evidence type="ECO:0000256" key="1">
    <source>
        <dbReference type="ARBA" id="ARBA00004418"/>
    </source>
</evidence>
<dbReference type="AlphaFoldDB" id="A0A9D2PAR4"/>
<feature type="signal peptide" evidence="4">
    <location>
        <begin position="1"/>
        <end position="19"/>
    </location>
</feature>
<accession>A0A9D2PAR4</accession>
<evidence type="ECO:0000313" key="5">
    <source>
        <dbReference type="EMBL" id="HJC46481.1"/>
    </source>
</evidence>
<name>A0A9D2PAR4_9FIRM</name>
<dbReference type="Pfam" id="PF13379">
    <property type="entry name" value="NMT1_2"/>
    <property type="match status" value="1"/>
</dbReference>
<dbReference type="GO" id="GO:0042597">
    <property type="term" value="C:periplasmic space"/>
    <property type="evidence" value="ECO:0007669"/>
    <property type="project" value="UniProtKB-SubCell"/>
</dbReference>
<dbReference type="PROSITE" id="PS51257">
    <property type="entry name" value="PROKAR_LIPOPROTEIN"/>
    <property type="match status" value="1"/>
</dbReference>
<dbReference type="Gene3D" id="3.40.190.10">
    <property type="entry name" value="Periplasmic binding protein-like II"/>
    <property type="match status" value="2"/>
</dbReference>
<proteinExistence type="inferred from homology"/>
<comment type="similarity">
    <text evidence="2">Belongs to the bacterial solute-binding protein SsuA/TauA family.</text>
</comment>
<dbReference type="Proteomes" id="UP000823883">
    <property type="component" value="Unassembled WGS sequence"/>
</dbReference>
<sequence>MKLKALTAMGLAAAMCAGALTGCGGGTASGGGDGEAKYELTVSGIGGSLNWLPIYVAQQEGYFDEAGLSISEQLFTNGPVQMESLSADGWDIGCTGIGGVFAGVLGYDAVVLGASNTDDGTQVVFTRNDSDIVAAGTGNNTYSDEIYGTADTWKGKSVLCNTGSVTQYVFVKTLEGFGLTQSDVEFIAMDPATAYSAFIAGEGDACVLTGSGGTFRMMTEPDKYTAVSSGPLVDSGLMCHFVANKNSYADPEKYEAMKVFMKEYYRAMDWIRENPEGAVEYCMAMNDENGSSMDEETTKMYVEADTYFTLDESVAMMENKAEGSDVSEMEQKMADVLEFFIQCGNYEEGDLEKFAGHVDSKLLTEVQAEAETSAE</sequence>